<keyword evidence="2" id="KW-1185">Reference proteome</keyword>
<evidence type="ECO:0000313" key="2">
    <source>
        <dbReference type="Proteomes" id="UP001235269"/>
    </source>
</evidence>
<dbReference type="Proteomes" id="UP001235269">
    <property type="component" value="Unassembled WGS sequence"/>
</dbReference>
<evidence type="ECO:0000313" key="1">
    <source>
        <dbReference type="EMBL" id="MDQ0457252.1"/>
    </source>
</evidence>
<dbReference type="EMBL" id="JAUSWH010000013">
    <property type="protein sequence ID" value="MDQ0457252.1"/>
    <property type="molecule type" value="Genomic_DNA"/>
</dbReference>
<reference evidence="1 2" key="1">
    <citation type="submission" date="2023-07" db="EMBL/GenBank/DDBJ databases">
        <title>Genomic Encyclopedia of Type Strains, Phase IV (KMG-IV): sequencing the most valuable type-strain genomes for metagenomic binning, comparative biology and taxonomic classification.</title>
        <authorList>
            <person name="Goeker M."/>
        </authorList>
    </citation>
    <scope>NUCLEOTIDE SEQUENCE [LARGE SCALE GENOMIC DNA]</scope>
    <source>
        <strain evidence="1 2">DSM 100301</strain>
    </source>
</reference>
<organism evidence="1 2">
    <name type="scientific">Rhizobium paknamense</name>
    <dbReference type="NCBI Taxonomy" id="1206817"/>
    <lineage>
        <taxon>Bacteria</taxon>
        <taxon>Pseudomonadati</taxon>
        <taxon>Pseudomonadota</taxon>
        <taxon>Alphaproteobacteria</taxon>
        <taxon>Hyphomicrobiales</taxon>
        <taxon>Rhizobiaceae</taxon>
        <taxon>Rhizobium/Agrobacterium group</taxon>
        <taxon>Rhizobium</taxon>
    </lineage>
</organism>
<sequence length="96" mass="10565">MNLANLVGSTIETIEMGKAGTRLVFSNGYELSVRTPVLFGCESVERYIGDIALSVNHSSTGLTLRFLRNWPIVIDLEQAKPRSDTTFIFSKTARAA</sequence>
<gene>
    <name evidence="1" type="ORF">QO005_003601</name>
</gene>
<accession>A0ABU0IHV3</accession>
<proteinExistence type="predicted"/>
<comment type="caution">
    <text evidence="1">The sequence shown here is derived from an EMBL/GenBank/DDBJ whole genome shotgun (WGS) entry which is preliminary data.</text>
</comment>
<name>A0ABU0IHV3_9HYPH</name>
<dbReference type="RefSeq" id="WP_307159426.1">
    <property type="nucleotide sequence ID" value="NZ_JAUSWH010000013.1"/>
</dbReference>
<protein>
    <submittedName>
        <fullName evidence="1">Uncharacterized protein</fullName>
    </submittedName>
</protein>